<dbReference type="InterPro" id="IPR017907">
    <property type="entry name" value="Znf_RING_CS"/>
</dbReference>
<dbReference type="GO" id="GO:0061630">
    <property type="term" value="F:ubiquitin protein ligase activity"/>
    <property type="evidence" value="ECO:0007669"/>
    <property type="project" value="UniProtKB-EC"/>
</dbReference>
<proteinExistence type="inferred from homology"/>
<evidence type="ECO:0000256" key="1">
    <source>
        <dbReference type="ARBA" id="ARBA00004123"/>
    </source>
</evidence>
<dbReference type="OrthoDB" id="654191at2759"/>
<comment type="similarity">
    <text evidence="6">Belongs to the BRE1 family.</text>
</comment>
<gene>
    <name evidence="10" type="ORF">B0A55_11657</name>
</gene>
<evidence type="ECO:0000256" key="5">
    <source>
        <dbReference type="ARBA" id="ARBA00023242"/>
    </source>
</evidence>
<evidence type="ECO:0000259" key="9">
    <source>
        <dbReference type="Pfam" id="PF00097"/>
    </source>
</evidence>
<dbReference type="GO" id="GO:0016567">
    <property type="term" value="P:protein ubiquitination"/>
    <property type="evidence" value="ECO:0007669"/>
    <property type="project" value="UniProtKB-UniRule"/>
</dbReference>
<dbReference type="InterPro" id="IPR013956">
    <property type="entry name" value="E3_ubiquit_lig_Bre1"/>
</dbReference>
<dbReference type="InterPro" id="IPR018957">
    <property type="entry name" value="Znf_C3HC4_RING-type"/>
</dbReference>
<feature type="domain" description="Zinc finger C3HC4 RING-type" evidence="9">
    <location>
        <begin position="402"/>
        <end position="439"/>
    </location>
</feature>
<reference evidence="10 11" key="1">
    <citation type="submission" date="2017-03" db="EMBL/GenBank/DDBJ databases">
        <title>Genomes of endolithic fungi from Antarctica.</title>
        <authorList>
            <person name="Coleine C."/>
            <person name="Masonjones S."/>
            <person name="Stajich J.E."/>
        </authorList>
    </citation>
    <scope>NUCLEOTIDE SEQUENCE [LARGE SCALE GENOMIC DNA]</scope>
    <source>
        <strain evidence="10 11">CCFEE 5184</strain>
    </source>
</reference>
<dbReference type="STRING" id="329884.A0A4U0WTN8"/>
<feature type="chain" id="PRO_5020517779" description="E3 ubiquitin protein ligase" evidence="8">
    <location>
        <begin position="25"/>
        <end position="454"/>
    </location>
</feature>
<evidence type="ECO:0000313" key="10">
    <source>
        <dbReference type="EMBL" id="TKA66026.1"/>
    </source>
</evidence>
<sequence length="454" mass="51659">MLSVRPVTLILLPFLLLSLPSSNAFPVSKQAPLTPDRATCDPISIYTTEWFLAHTLPAYRHELHNTALFYTRRTSGPARDLAERHPDQYTTIWEVWPCYLYNDAPVASNPLRCIHGDHDMRRTFYENMSRAFARMARKRATVMHLKEGYEHVPVEGIWGRVELPTIRGNTDVETLLKLSEDVSVSRSYPVTRDGWETVRELIQRAMDEVRAIFREAKSRSEDDAGAACVVKVQTETVLVPRLFALPAELRYRGQSWGKAEEVLEGYHMTVVPTRHIHINSGTTQLKDTESKTRELVTNLERQLAESKEQLTKLEHQHRTLDQRAKEAHIAAEGLKKQVEQLKALVSGKDKETLAASKAKREAQVDLEKCQVRLEDTKKQVEALRAAENSASSDDWRKLVIYPACNEYIRSTVIKLCGHVFCAYCVQRLISNRSRKGPSCGRAFGNGDYMSIVLT</sequence>
<dbReference type="GO" id="GO:0033503">
    <property type="term" value="C:HULC complex"/>
    <property type="evidence" value="ECO:0007669"/>
    <property type="project" value="TreeGrafter"/>
</dbReference>
<dbReference type="AlphaFoldDB" id="A0A4U0WTN8"/>
<dbReference type="CDD" id="cd16499">
    <property type="entry name" value="RING-HC_Bre1-like"/>
    <property type="match status" value="1"/>
</dbReference>
<keyword evidence="6 7" id="KW-0175">Coiled coil</keyword>
<dbReference type="Proteomes" id="UP000309340">
    <property type="component" value="Unassembled WGS sequence"/>
</dbReference>
<dbReference type="Pfam" id="PF00097">
    <property type="entry name" value="zf-C3HC4"/>
    <property type="match status" value="1"/>
</dbReference>
<evidence type="ECO:0000256" key="8">
    <source>
        <dbReference type="SAM" id="SignalP"/>
    </source>
</evidence>
<comment type="subcellular location">
    <subcellularLocation>
        <location evidence="1 6">Nucleus</location>
    </subcellularLocation>
</comment>
<evidence type="ECO:0000313" key="11">
    <source>
        <dbReference type="Proteomes" id="UP000309340"/>
    </source>
</evidence>
<dbReference type="EMBL" id="NAJQ01000683">
    <property type="protein sequence ID" value="TKA66026.1"/>
    <property type="molecule type" value="Genomic_DNA"/>
</dbReference>
<dbReference type="PANTHER" id="PTHR23163">
    <property type="entry name" value="RING FINGER PROTEIN-RELATED"/>
    <property type="match status" value="1"/>
</dbReference>
<dbReference type="SUPFAM" id="SSF57850">
    <property type="entry name" value="RING/U-box"/>
    <property type="match status" value="1"/>
</dbReference>
<evidence type="ECO:0000256" key="6">
    <source>
        <dbReference type="RuleBase" id="RU365038"/>
    </source>
</evidence>
<dbReference type="EC" id="2.3.2.27" evidence="6"/>
<comment type="caution">
    <text evidence="10">The sequence shown here is derived from an EMBL/GenBank/DDBJ whole genome shotgun (WGS) entry which is preliminary data.</text>
</comment>
<keyword evidence="3 6" id="KW-0863">Zinc-finger</keyword>
<keyword evidence="2 6" id="KW-0479">Metal-binding</keyword>
<comment type="catalytic activity">
    <reaction evidence="6">
        <text>S-ubiquitinyl-[E2 ubiquitin-conjugating enzyme]-L-cysteine + [acceptor protein]-L-lysine = [E2 ubiquitin-conjugating enzyme]-L-cysteine + N(6)-ubiquitinyl-[acceptor protein]-L-lysine.</text>
        <dbReference type="EC" id="2.3.2.27"/>
    </reaction>
</comment>
<feature type="signal peptide" evidence="8">
    <location>
        <begin position="1"/>
        <end position="24"/>
    </location>
</feature>
<evidence type="ECO:0000256" key="7">
    <source>
        <dbReference type="SAM" id="Coils"/>
    </source>
</evidence>
<dbReference type="UniPathway" id="UPA00143"/>
<dbReference type="InterPro" id="IPR013083">
    <property type="entry name" value="Znf_RING/FYVE/PHD"/>
</dbReference>
<keyword evidence="4 6" id="KW-0862">Zinc</keyword>
<feature type="coiled-coil region" evidence="7">
    <location>
        <begin position="289"/>
        <end position="393"/>
    </location>
</feature>
<comment type="pathway">
    <text evidence="6">Protein modification; protein ubiquitination.</text>
</comment>
<keyword evidence="11" id="KW-1185">Reference proteome</keyword>
<dbReference type="Gene3D" id="3.30.40.10">
    <property type="entry name" value="Zinc/RING finger domain, C3HC4 (zinc finger)"/>
    <property type="match status" value="1"/>
</dbReference>
<dbReference type="PROSITE" id="PS00518">
    <property type="entry name" value="ZF_RING_1"/>
    <property type="match status" value="1"/>
</dbReference>
<protein>
    <recommendedName>
        <fullName evidence="6">E3 ubiquitin protein ligase</fullName>
        <ecNumber evidence="6">2.3.2.27</ecNumber>
    </recommendedName>
</protein>
<evidence type="ECO:0000256" key="4">
    <source>
        <dbReference type="ARBA" id="ARBA00022833"/>
    </source>
</evidence>
<keyword evidence="8" id="KW-0732">Signal</keyword>
<evidence type="ECO:0000256" key="2">
    <source>
        <dbReference type="ARBA" id="ARBA00022723"/>
    </source>
</evidence>
<keyword evidence="6" id="KW-0156">Chromatin regulator</keyword>
<keyword evidence="6" id="KW-0833">Ubl conjugation pathway</keyword>
<keyword evidence="6" id="KW-0808">Transferase</keyword>
<name>A0A4U0WTN8_9PEZI</name>
<dbReference type="GO" id="GO:0005634">
    <property type="term" value="C:nucleus"/>
    <property type="evidence" value="ECO:0007669"/>
    <property type="project" value="UniProtKB-SubCell"/>
</dbReference>
<dbReference type="PANTHER" id="PTHR23163:SF0">
    <property type="entry name" value="E3 UBIQUITIN-PROTEIN LIGASE BRE1"/>
    <property type="match status" value="1"/>
</dbReference>
<dbReference type="GO" id="GO:0006325">
    <property type="term" value="P:chromatin organization"/>
    <property type="evidence" value="ECO:0007669"/>
    <property type="project" value="UniProtKB-KW"/>
</dbReference>
<dbReference type="GO" id="GO:0008270">
    <property type="term" value="F:zinc ion binding"/>
    <property type="evidence" value="ECO:0007669"/>
    <property type="project" value="UniProtKB-KW"/>
</dbReference>
<evidence type="ECO:0000256" key="3">
    <source>
        <dbReference type="ARBA" id="ARBA00022771"/>
    </source>
</evidence>
<keyword evidence="5 6" id="KW-0539">Nucleus</keyword>
<organism evidence="10 11">
    <name type="scientific">Friedmanniomyces simplex</name>
    <dbReference type="NCBI Taxonomy" id="329884"/>
    <lineage>
        <taxon>Eukaryota</taxon>
        <taxon>Fungi</taxon>
        <taxon>Dikarya</taxon>
        <taxon>Ascomycota</taxon>
        <taxon>Pezizomycotina</taxon>
        <taxon>Dothideomycetes</taxon>
        <taxon>Dothideomycetidae</taxon>
        <taxon>Mycosphaerellales</taxon>
        <taxon>Teratosphaeriaceae</taxon>
        <taxon>Friedmanniomyces</taxon>
    </lineage>
</organism>
<accession>A0A4U0WTN8</accession>